<dbReference type="RefSeq" id="XP_014671772.1">
    <property type="nucleotide sequence ID" value="XM_014816286.1"/>
</dbReference>
<dbReference type="PANTHER" id="PTHR15711">
    <property type="entry name" value="RAP GTPASE-ACTIVATING PROTEIN"/>
    <property type="match status" value="1"/>
</dbReference>
<gene>
    <name evidence="4" type="primary">LOC106812408</name>
</gene>
<keyword evidence="1" id="KW-0343">GTPase activation</keyword>
<protein>
    <submittedName>
        <fullName evidence="4">Signal-induced proliferation-associated 1-like protein 2</fullName>
    </submittedName>
</protein>
<evidence type="ECO:0000259" key="2">
    <source>
        <dbReference type="PROSITE" id="PS50085"/>
    </source>
</evidence>
<dbReference type="SUPFAM" id="SSF111347">
    <property type="entry name" value="Rap/Ran-GAP"/>
    <property type="match status" value="1"/>
</dbReference>
<evidence type="ECO:0000313" key="4">
    <source>
        <dbReference type="RefSeq" id="XP_014671772.1"/>
    </source>
</evidence>
<keyword evidence="3" id="KW-1185">Reference proteome</keyword>
<evidence type="ECO:0000256" key="1">
    <source>
        <dbReference type="ARBA" id="ARBA00022468"/>
    </source>
</evidence>
<dbReference type="Proteomes" id="UP000695022">
    <property type="component" value="Unplaced"/>
</dbReference>
<name>A0ABM1EHV1_PRICU</name>
<dbReference type="PROSITE" id="PS50085">
    <property type="entry name" value="RAPGAP"/>
    <property type="match status" value="1"/>
</dbReference>
<dbReference type="GeneID" id="106812408"/>
<dbReference type="Pfam" id="PF02145">
    <property type="entry name" value="Rap_GAP"/>
    <property type="match status" value="1"/>
</dbReference>
<dbReference type="InterPro" id="IPR000331">
    <property type="entry name" value="Rap/Ran_GAP_dom"/>
</dbReference>
<feature type="domain" description="Rap-GAP" evidence="2">
    <location>
        <begin position="123"/>
        <end position="340"/>
    </location>
</feature>
<accession>A0ABM1EHV1</accession>
<proteinExistence type="predicted"/>
<dbReference type="InterPro" id="IPR050989">
    <property type="entry name" value="Rap1_Ran_GAP"/>
</dbReference>
<dbReference type="Gene3D" id="3.40.50.11210">
    <property type="entry name" value="Rap/Ran-GAP"/>
    <property type="match status" value="1"/>
</dbReference>
<dbReference type="PANTHER" id="PTHR15711:SF22">
    <property type="entry name" value="RAP-GAP DOMAIN-CONTAINING PROTEIN"/>
    <property type="match status" value="1"/>
</dbReference>
<dbReference type="InterPro" id="IPR035974">
    <property type="entry name" value="Rap/Ran-GAP_sf"/>
</dbReference>
<sequence>MVYNWARMFRVEKDVKMCLSNADHQNFFGIDENLGPVAVSIRRERVDDGSGSLSLLYQHRIIMRTSELPALRGTVVEESIPATTKPSGSRPLPVKDVLEYVVPDLQTCCLKLATSGPQTCQQLMKVDEQVMTPHYKIGIMYCKAGQSTEEEMYNNEHSGPAFDEFLETLGTKVRLKDFLKYKGGLDTKTDSTGLYSLYATYQEYEVMFHVSTMLPYSPNNKQQLLRKRHIGNDIVTIVFQEPGAHPFTPKTVRSHFQHVFIVVRAHEPNTTNVKYSVAVTRSKDVPAFGPAIPKDKLFSKSKDCAEFIIAKAINGENAAHRSEKFIAMATRTKQEYLKDLATNYVTTTSLDSGPTKFSKFSLSTKRKDKPRPKLITDAFVKGALVWQVQTEDFSQSSQLDCLLGISVEHIVLVEETSKEPIFTTRCRSVIGWTASNNSLRIYYRHGECVVIRTIDHDIVDEVKEICQRLVAVTQGVEVSQPVPYPSHSIHAASGHISPS</sequence>
<organism evidence="3 4">
    <name type="scientific">Priapulus caudatus</name>
    <name type="common">Priapulid worm</name>
    <dbReference type="NCBI Taxonomy" id="37621"/>
    <lineage>
        <taxon>Eukaryota</taxon>
        <taxon>Metazoa</taxon>
        <taxon>Ecdysozoa</taxon>
        <taxon>Scalidophora</taxon>
        <taxon>Priapulida</taxon>
        <taxon>Priapulimorpha</taxon>
        <taxon>Priapulimorphida</taxon>
        <taxon>Priapulidae</taxon>
        <taxon>Priapulus</taxon>
    </lineage>
</organism>
<evidence type="ECO:0000313" key="3">
    <source>
        <dbReference type="Proteomes" id="UP000695022"/>
    </source>
</evidence>
<reference evidence="4" key="1">
    <citation type="submission" date="2025-08" db="UniProtKB">
        <authorList>
            <consortium name="RefSeq"/>
        </authorList>
    </citation>
    <scope>IDENTIFICATION</scope>
</reference>